<keyword evidence="2" id="KW-1185">Reference proteome</keyword>
<sequence>MIDISSHSIFEKNKSSLKETSKDDADKRNIKYMTHSEFEVIDFDGVKNDYIKGLKLGDTPKSNDVLCIINNELYFIEFKNGNMKKEIHKVKRKIFDSLLIFTDIISKGISHTRKDLNYILVYNKDYRPNPTKKLDKDEVQESKELDKFISLINKHGRLEPDPFELSKQFKNLYFKKVYTYTAEEFEEKFVNEIEE</sequence>
<reference evidence="1 2" key="1">
    <citation type="submission" date="2019-09" db="EMBL/GenBank/DDBJ databases">
        <title>In-depth cultivation of the pig gut microbiome towards novel bacterial diversity and tailored functional studies.</title>
        <authorList>
            <person name="Wylensek D."/>
            <person name="Hitch T.C.A."/>
            <person name="Clavel T."/>
        </authorList>
    </citation>
    <scope>NUCLEOTIDE SEQUENCE [LARGE SCALE GENOMIC DNA]</scope>
    <source>
        <strain evidence="1 2">WCA3-693-APC-4?</strain>
    </source>
</reference>
<proteinExistence type="predicted"/>
<dbReference type="EMBL" id="VUNQ01000002">
    <property type="protein sequence ID" value="MSU00129.1"/>
    <property type="molecule type" value="Genomic_DNA"/>
</dbReference>
<evidence type="ECO:0000313" key="2">
    <source>
        <dbReference type="Proteomes" id="UP000469523"/>
    </source>
</evidence>
<dbReference type="RefSeq" id="WP_154438378.1">
    <property type="nucleotide sequence ID" value="NZ_VUNQ01000002.1"/>
</dbReference>
<dbReference type="Proteomes" id="UP000469523">
    <property type="component" value="Unassembled WGS sequence"/>
</dbReference>
<evidence type="ECO:0000313" key="1">
    <source>
        <dbReference type="EMBL" id="MSU00129.1"/>
    </source>
</evidence>
<name>A0A6N7XDM1_9FIRM</name>
<organism evidence="1 2">
    <name type="scientific">Tissierella pigra</name>
    <dbReference type="NCBI Taxonomy" id="2607614"/>
    <lineage>
        <taxon>Bacteria</taxon>
        <taxon>Bacillati</taxon>
        <taxon>Bacillota</taxon>
        <taxon>Tissierellia</taxon>
        <taxon>Tissierellales</taxon>
        <taxon>Tissierellaceae</taxon>
        <taxon>Tissierella</taxon>
    </lineage>
</organism>
<accession>A0A6N7XDM1</accession>
<comment type="caution">
    <text evidence="1">The sequence shown here is derived from an EMBL/GenBank/DDBJ whole genome shotgun (WGS) entry which is preliminary data.</text>
</comment>
<dbReference type="AlphaFoldDB" id="A0A6N7XDM1"/>
<protein>
    <submittedName>
        <fullName evidence="1">Uncharacterized protein</fullName>
    </submittedName>
</protein>
<gene>
    <name evidence="1" type="ORF">FYJ83_01435</name>
</gene>